<dbReference type="GO" id="GO:0046872">
    <property type="term" value="F:metal ion binding"/>
    <property type="evidence" value="ECO:0007669"/>
    <property type="project" value="UniProtKB-KW"/>
</dbReference>
<dbReference type="Pfam" id="PF22117">
    <property type="entry name" value="Fer4_Nqo3"/>
    <property type="match status" value="1"/>
</dbReference>
<evidence type="ECO:0000259" key="11">
    <source>
        <dbReference type="PROSITE" id="PS51669"/>
    </source>
</evidence>
<dbReference type="Pfam" id="PF13510">
    <property type="entry name" value="Fer2_4"/>
    <property type="match status" value="1"/>
</dbReference>
<keyword evidence="7" id="KW-0411">Iron-sulfur</keyword>
<dbReference type="GO" id="GO:0016651">
    <property type="term" value="F:oxidoreductase activity, acting on NAD(P)H"/>
    <property type="evidence" value="ECO:0007669"/>
    <property type="project" value="InterPro"/>
</dbReference>
<dbReference type="GO" id="GO:0042773">
    <property type="term" value="P:ATP synthesis coupled electron transport"/>
    <property type="evidence" value="ECO:0007669"/>
    <property type="project" value="InterPro"/>
</dbReference>
<feature type="domain" description="4Fe-4S Mo/W bis-MGD-type" evidence="11">
    <location>
        <begin position="217"/>
        <end position="273"/>
    </location>
</feature>
<keyword evidence="3" id="KW-0004">4Fe-4S</keyword>
<dbReference type="FunFam" id="3.30.70.20:FF:000002">
    <property type="entry name" value="NADH-ubiquinone oxidoreductase 75 kDa subunit"/>
    <property type="match status" value="1"/>
</dbReference>
<evidence type="ECO:0000259" key="10">
    <source>
        <dbReference type="PROSITE" id="PS51085"/>
    </source>
</evidence>
<evidence type="ECO:0000256" key="1">
    <source>
        <dbReference type="ARBA" id="ARBA00001966"/>
    </source>
</evidence>
<evidence type="ECO:0000256" key="3">
    <source>
        <dbReference type="ARBA" id="ARBA00022485"/>
    </source>
</evidence>
<dbReference type="GO" id="GO:0051539">
    <property type="term" value="F:4 iron, 4 sulfur cluster binding"/>
    <property type="evidence" value="ECO:0007669"/>
    <property type="project" value="UniProtKB-KW"/>
</dbReference>
<sequence>MTTIHLTIDGQSLEAEPGSMIIQASDNAGIYIPRFCYHEKLSIAANCRMCLVEVEKAPKPLPACATPVAEGMVVKTASKAAVEAQKGTMEFLLINHPLDCPVCDQGGECPLQDQALGYGGGVSRFSEEKRAVENPDIGPLIETEMTRCIHCTRCVRFGQEIAGVMEFGAIGRSEDMKITTFMEGSVDSEVSGNNIDLCPVGALTSKPYRFTARSWEMHDHPLISPHDCLGSNLIAQSVGGEVKRVLPRTNEAVNECWLSDRDRFSYEAVNSDDRLTQPLVNKDGRMEEVSWEEALGIASDSLREIVNRNGGDALGALCTPTATLEEFYLLQKLIRGLGCQNIDHRLRQQDFRDDETAPIFPGSQTPVAQIPQLPAALLIGCNLRKELPLVALRFRELVRNGGRVAALNPIRFD</sequence>
<dbReference type="Gene3D" id="3.40.228.10">
    <property type="entry name" value="Dimethylsulfoxide Reductase, domain 2"/>
    <property type="match status" value="1"/>
</dbReference>
<dbReference type="PROSITE" id="PS00641">
    <property type="entry name" value="COMPLEX1_75K_1"/>
    <property type="match status" value="1"/>
</dbReference>
<gene>
    <name evidence="13" type="ORF">METZ01_LOCUS153177</name>
</gene>
<feature type="domain" description="2Fe-2S ferredoxin-type" evidence="10">
    <location>
        <begin position="2"/>
        <end position="80"/>
    </location>
</feature>
<dbReference type="InterPro" id="IPR006963">
    <property type="entry name" value="Mopterin_OxRdtase_4Fe-4S_dom"/>
</dbReference>
<keyword evidence="4" id="KW-0479">Metal-binding</keyword>
<protein>
    <recommendedName>
        <fullName evidence="14">NADH-quinone oxidoreductase</fullName>
    </recommendedName>
</protein>
<dbReference type="AlphaFoldDB" id="A0A382AH65"/>
<dbReference type="PANTHER" id="PTHR43105">
    <property type="entry name" value="RESPIRATORY NITRATE REDUCTASE"/>
    <property type="match status" value="1"/>
</dbReference>
<reference evidence="13" key="1">
    <citation type="submission" date="2018-05" db="EMBL/GenBank/DDBJ databases">
        <authorList>
            <person name="Lanie J.A."/>
            <person name="Ng W.-L."/>
            <person name="Kazmierczak K.M."/>
            <person name="Andrzejewski T.M."/>
            <person name="Davidsen T.M."/>
            <person name="Wayne K.J."/>
            <person name="Tettelin H."/>
            <person name="Glass J.I."/>
            <person name="Rusch D."/>
            <person name="Podicherti R."/>
            <person name="Tsui H.-C.T."/>
            <person name="Winkler M.E."/>
        </authorList>
    </citation>
    <scope>NUCLEOTIDE SEQUENCE</scope>
</reference>
<accession>A0A382AH65</accession>
<dbReference type="InterPro" id="IPR036010">
    <property type="entry name" value="2Fe-2S_ferredoxin-like_sf"/>
</dbReference>
<dbReference type="Pfam" id="PF22151">
    <property type="entry name" value="Fer4_NDSU1"/>
    <property type="match status" value="1"/>
</dbReference>
<dbReference type="InterPro" id="IPR010228">
    <property type="entry name" value="NADH_UbQ_OxRdtase_Gsu"/>
</dbReference>
<dbReference type="GO" id="GO:0008137">
    <property type="term" value="F:NADH dehydrogenase (ubiquinone) activity"/>
    <property type="evidence" value="ECO:0007669"/>
    <property type="project" value="InterPro"/>
</dbReference>
<comment type="cofactor">
    <cofactor evidence="1">
        <name>[4Fe-4S] cluster</name>
        <dbReference type="ChEBI" id="CHEBI:49883"/>
    </cofactor>
</comment>
<keyword evidence="5" id="KW-1278">Translocase</keyword>
<dbReference type="PROSITE" id="PS51085">
    <property type="entry name" value="2FE2S_FER_2"/>
    <property type="match status" value="1"/>
</dbReference>
<keyword evidence="6" id="KW-0408">Iron</keyword>
<dbReference type="Gene3D" id="3.30.70.20">
    <property type="match status" value="1"/>
</dbReference>
<dbReference type="SUPFAM" id="SSF54292">
    <property type="entry name" value="2Fe-2S ferredoxin-like"/>
    <property type="match status" value="1"/>
</dbReference>
<dbReference type="InterPro" id="IPR001041">
    <property type="entry name" value="2Fe-2S_ferredoxin-type"/>
</dbReference>
<dbReference type="CDD" id="cd00207">
    <property type="entry name" value="fer2"/>
    <property type="match status" value="1"/>
</dbReference>
<dbReference type="PROSITE" id="PS00642">
    <property type="entry name" value="COMPLEX1_75K_2"/>
    <property type="match status" value="1"/>
</dbReference>
<comment type="cofactor">
    <cofactor evidence="9">
        <name>[2Fe-2S] cluster</name>
        <dbReference type="ChEBI" id="CHEBI:190135"/>
    </cofactor>
</comment>
<dbReference type="FunFam" id="3.10.20.740:FF:000001">
    <property type="entry name" value="NADH-quinone oxidoreductase subunit G"/>
    <property type="match status" value="1"/>
</dbReference>
<dbReference type="InterPro" id="IPR050123">
    <property type="entry name" value="Prok_molybdopt-oxidoreductase"/>
</dbReference>
<evidence type="ECO:0000256" key="2">
    <source>
        <dbReference type="ARBA" id="ARBA00005404"/>
    </source>
</evidence>
<dbReference type="Pfam" id="PF10588">
    <property type="entry name" value="NADH-G_4Fe-4S_3"/>
    <property type="match status" value="1"/>
</dbReference>
<dbReference type="InterPro" id="IPR006656">
    <property type="entry name" value="Mopterin_OxRdtase"/>
</dbReference>
<dbReference type="PROSITE" id="PS00643">
    <property type="entry name" value="COMPLEX1_75K_3"/>
    <property type="match status" value="1"/>
</dbReference>
<dbReference type="Pfam" id="PF00384">
    <property type="entry name" value="Molybdopterin"/>
    <property type="match status" value="1"/>
</dbReference>
<evidence type="ECO:0000313" key="13">
    <source>
        <dbReference type="EMBL" id="SVB00323.1"/>
    </source>
</evidence>
<evidence type="ECO:0008006" key="14">
    <source>
        <dbReference type="Google" id="ProtNLM"/>
    </source>
</evidence>
<dbReference type="NCBIfam" id="TIGR01973">
    <property type="entry name" value="NuoG"/>
    <property type="match status" value="1"/>
</dbReference>
<evidence type="ECO:0000256" key="7">
    <source>
        <dbReference type="ARBA" id="ARBA00023014"/>
    </source>
</evidence>
<feature type="domain" description="4Fe-4S His(Cys)3-ligated-type" evidence="12">
    <location>
        <begin position="80"/>
        <end position="119"/>
    </location>
</feature>
<keyword evidence="8" id="KW-0520">NAD</keyword>
<dbReference type="InterPro" id="IPR054351">
    <property type="entry name" value="NADH_UbQ_OxRdtase_ferredoxin"/>
</dbReference>
<evidence type="ECO:0000259" key="12">
    <source>
        <dbReference type="PROSITE" id="PS51839"/>
    </source>
</evidence>
<evidence type="ECO:0000256" key="9">
    <source>
        <dbReference type="ARBA" id="ARBA00034078"/>
    </source>
</evidence>
<dbReference type="SMART" id="SM00929">
    <property type="entry name" value="NADH-G_4Fe-4S_3"/>
    <property type="match status" value="1"/>
</dbReference>
<evidence type="ECO:0000256" key="5">
    <source>
        <dbReference type="ARBA" id="ARBA00022967"/>
    </source>
</evidence>
<dbReference type="EMBL" id="UINC01025193">
    <property type="protein sequence ID" value="SVB00323.1"/>
    <property type="molecule type" value="Genomic_DNA"/>
</dbReference>
<feature type="non-terminal residue" evidence="13">
    <location>
        <position position="413"/>
    </location>
</feature>
<evidence type="ECO:0000256" key="6">
    <source>
        <dbReference type="ARBA" id="ARBA00023004"/>
    </source>
</evidence>
<dbReference type="GO" id="GO:0016020">
    <property type="term" value="C:membrane"/>
    <property type="evidence" value="ECO:0007669"/>
    <property type="project" value="InterPro"/>
</dbReference>
<dbReference type="PROSITE" id="PS51839">
    <property type="entry name" value="4FE4S_HC3"/>
    <property type="match status" value="1"/>
</dbReference>
<dbReference type="PANTHER" id="PTHR43105:SF13">
    <property type="entry name" value="NADH-UBIQUINONE OXIDOREDUCTASE 75 KDA SUBUNIT, MITOCHONDRIAL"/>
    <property type="match status" value="1"/>
</dbReference>
<dbReference type="InterPro" id="IPR019574">
    <property type="entry name" value="NADH_UbQ_OxRdtase_Gsu_4Fe4S-bd"/>
</dbReference>
<evidence type="ECO:0000256" key="4">
    <source>
        <dbReference type="ARBA" id="ARBA00022723"/>
    </source>
</evidence>
<proteinExistence type="inferred from homology"/>
<dbReference type="Gene3D" id="3.10.20.740">
    <property type="match status" value="1"/>
</dbReference>
<evidence type="ECO:0000256" key="8">
    <source>
        <dbReference type="ARBA" id="ARBA00023027"/>
    </source>
</evidence>
<name>A0A382AH65_9ZZZZ</name>
<dbReference type="PROSITE" id="PS51669">
    <property type="entry name" value="4FE4S_MOW_BIS_MGD"/>
    <property type="match status" value="1"/>
</dbReference>
<organism evidence="13">
    <name type="scientific">marine metagenome</name>
    <dbReference type="NCBI Taxonomy" id="408172"/>
    <lineage>
        <taxon>unclassified sequences</taxon>
        <taxon>metagenomes</taxon>
        <taxon>ecological metagenomes</taxon>
    </lineage>
</organism>
<dbReference type="SUPFAM" id="SSF54862">
    <property type="entry name" value="4Fe-4S ferredoxins"/>
    <property type="match status" value="1"/>
</dbReference>
<dbReference type="InterPro" id="IPR000283">
    <property type="entry name" value="NADH_UbQ_OxRdtase_75kDa_su_CS"/>
</dbReference>
<comment type="similarity">
    <text evidence="2">Belongs to the complex I 75 kDa subunit family.</text>
</comment>
<dbReference type="SUPFAM" id="SSF53706">
    <property type="entry name" value="Formate dehydrogenase/DMSO reductase, domains 1-3"/>
    <property type="match status" value="1"/>
</dbReference>
<dbReference type="Gene3D" id="3.40.50.740">
    <property type="match status" value="1"/>
</dbReference>